<keyword evidence="2" id="KW-0472">Membrane</keyword>
<keyword evidence="2" id="KW-1133">Transmembrane helix</keyword>
<dbReference type="SUPFAM" id="SSF49265">
    <property type="entry name" value="Fibronectin type III"/>
    <property type="match status" value="2"/>
</dbReference>
<dbReference type="GO" id="GO:0004896">
    <property type="term" value="F:cytokine receptor activity"/>
    <property type="evidence" value="ECO:0007669"/>
    <property type="project" value="TreeGrafter"/>
</dbReference>
<feature type="compositionally biased region" description="Low complexity" evidence="1">
    <location>
        <begin position="330"/>
        <end position="349"/>
    </location>
</feature>
<evidence type="ECO:0000313" key="6">
    <source>
        <dbReference type="Proteomes" id="UP001046870"/>
    </source>
</evidence>
<evidence type="ECO:0000259" key="4">
    <source>
        <dbReference type="Pfam" id="PF09294"/>
    </source>
</evidence>
<gene>
    <name evidence="5" type="ORF">MATL_G00151780</name>
</gene>
<evidence type="ECO:0000256" key="2">
    <source>
        <dbReference type="SAM" id="Phobius"/>
    </source>
</evidence>
<dbReference type="InterPro" id="IPR050650">
    <property type="entry name" value="Type-II_Cytokine-TF_Rcpt"/>
</dbReference>
<evidence type="ECO:0000313" key="5">
    <source>
        <dbReference type="EMBL" id="KAG7467289.1"/>
    </source>
</evidence>
<feature type="transmembrane region" description="Helical" evidence="2">
    <location>
        <begin position="225"/>
        <end position="246"/>
    </location>
</feature>
<evidence type="ECO:0000256" key="1">
    <source>
        <dbReference type="SAM" id="MobiDB-lite"/>
    </source>
</evidence>
<dbReference type="GO" id="GO:0005886">
    <property type="term" value="C:plasma membrane"/>
    <property type="evidence" value="ECO:0007669"/>
    <property type="project" value="TreeGrafter"/>
</dbReference>
<dbReference type="Pfam" id="PF01108">
    <property type="entry name" value="Tissue_fac"/>
    <property type="match status" value="1"/>
</dbReference>
<dbReference type="EMBL" id="JAFDVH010000012">
    <property type="protein sequence ID" value="KAG7467289.1"/>
    <property type="molecule type" value="Genomic_DNA"/>
</dbReference>
<keyword evidence="2" id="KW-0812">Transmembrane</keyword>
<feature type="region of interest" description="Disordered" evidence="1">
    <location>
        <begin position="309"/>
        <end position="361"/>
    </location>
</feature>
<dbReference type="InterPro" id="IPR036116">
    <property type="entry name" value="FN3_sf"/>
</dbReference>
<dbReference type="InterPro" id="IPR003961">
    <property type="entry name" value="FN3_dom"/>
</dbReference>
<accession>A0A9D3PWQ5</accession>
<dbReference type="PANTHER" id="PTHR20859">
    <property type="entry name" value="INTERFERON/INTERLEUKIN RECEPTOR"/>
    <property type="match status" value="1"/>
</dbReference>
<proteinExistence type="predicted"/>
<dbReference type="Gene3D" id="2.60.40.10">
    <property type="entry name" value="Immunoglobulins"/>
    <property type="match status" value="1"/>
</dbReference>
<dbReference type="Proteomes" id="UP001046870">
    <property type="component" value="Chromosome 12"/>
</dbReference>
<name>A0A9D3PWQ5_MEGAT</name>
<keyword evidence="6" id="KW-1185">Reference proteome</keyword>
<feature type="domain" description="Fibronectin type-III" evidence="3">
    <location>
        <begin position="8"/>
        <end position="103"/>
    </location>
</feature>
<evidence type="ECO:0000259" key="3">
    <source>
        <dbReference type="Pfam" id="PF01108"/>
    </source>
</evidence>
<organism evidence="5 6">
    <name type="scientific">Megalops atlanticus</name>
    <name type="common">Tarpon</name>
    <name type="synonym">Clupea gigantea</name>
    <dbReference type="NCBI Taxonomy" id="7932"/>
    <lineage>
        <taxon>Eukaryota</taxon>
        <taxon>Metazoa</taxon>
        <taxon>Chordata</taxon>
        <taxon>Craniata</taxon>
        <taxon>Vertebrata</taxon>
        <taxon>Euteleostomi</taxon>
        <taxon>Actinopterygii</taxon>
        <taxon>Neopterygii</taxon>
        <taxon>Teleostei</taxon>
        <taxon>Elopiformes</taxon>
        <taxon>Megalopidae</taxon>
        <taxon>Megalops</taxon>
    </lineage>
</organism>
<dbReference type="InterPro" id="IPR013783">
    <property type="entry name" value="Ig-like_fold"/>
</dbReference>
<dbReference type="InterPro" id="IPR015373">
    <property type="entry name" value="Interferon/interleukin_rcp_dom"/>
</dbReference>
<dbReference type="Pfam" id="PF09294">
    <property type="entry name" value="Interfer-bind"/>
    <property type="match status" value="1"/>
</dbReference>
<reference evidence="5" key="1">
    <citation type="submission" date="2021-01" db="EMBL/GenBank/DDBJ databases">
        <authorList>
            <person name="Zahm M."/>
            <person name="Roques C."/>
            <person name="Cabau C."/>
            <person name="Klopp C."/>
            <person name="Donnadieu C."/>
            <person name="Jouanno E."/>
            <person name="Lampietro C."/>
            <person name="Louis A."/>
            <person name="Herpin A."/>
            <person name="Echchiki A."/>
            <person name="Berthelot C."/>
            <person name="Parey E."/>
            <person name="Roest-Crollius H."/>
            <person name="Braasch I."/>
            <person name="Postlethwait J."/>
            <person name="Bobe J."/>
            <person name="Montfort J."/>
            <person name="Bouchez O."/>
            <person name="Begum T."/>
            <person name="Mejri S."/>
            <person name="Adams A."/>
            <person name="Chen W.-J."/>
            <person name="Guiguen Y."/>
        </authorList>
    </citation>
    <scope>NUCLEOTIDE SEQUENCE</scope>
    <source>
        <strain evidence="5">YG-15Mar2019-1</strain>
        <tissue evidence="5">Brain</tissue>
    </source>
</reference>
<dbReference type="OrthoDB" id="8724082at2759"/>
<comment type="caution">
    <text evidence="5">The sequence shown here is derived from an EMBL/GenBank/DDBJ whole genome shotgun (WGS) entry which is preliminary data.</text>
</comment>
<dbReference type="AlphaFoldDB" id="A0A9D3PWQ5"/>
<sequence>MTLKYIILPLFLLQSIYTGVLMLLLPPENLRIQSENLINVLNWSTNTDSSKTVKFFVQYRYNFSGRWCNVTSCAPTDATHCDFTSSVKPGLNVTLRVGAKDGDRILWRETEPFRANIQTRLGPPCVTLFPKPHALIVRMDDPVAALREEYGGDLKYRVYYGEENGPLMEHGDYSSQLTLESLKEGVKYCVKVEYVLYGQLREGSYPHIECAVIPKPEYKRMIKNVVVVGTVVIVVGGVILACLLNFGKCHAKVKEVLRPPLDLPDHFHEFFDRDDFTQLSQSSTNSTSSESLQPDLLVIEEEEDAAPGHTAALNDSPYPPQTHILPDPDQVSLSSSESETESQASQVTEGENGYSGACEAL</sequence>
<protein>
    <submittedName>
        <fullName evidence="5">Uncharacterized protein</fullName>
    </submittedName>
</protein>
<feature type="domain" description="Interferon/interleukin receptor" evidence="4">
    <location>
        <begin position="119"/>
        <end position="212"/>
    </location>
</feature>
<feature type="transmembrane region" description="Helical" evidence="2">
    <location>
        <begin position="6"/>
        <end position="25"/>
    </location>
</feature>
<dbReference type="PANTHER" id="PTHR20859:SF91">
    <property type="match status" value="1"/>
</dbReference>